<protein>
    <recommendedName>
        <fullName evidence="3">DUF378 domain-containing protein</fullName>
    </recommendedName>
</protein>
<dbReference type="EMBL" id="MN739780">
    <property type="protein sequence ID" value="QHT26191.1"/>
    <property type="molecule type" value="Genomic_DNA"/>
</dbReference>
<accession>A0A6C0EC42</accession>
<feature type="transmembrane region" description="Helical" evidence="1">
    <location>
        <begin position="6"/>
        <end position="29"/>
    </location>
</feature>
<evidence type="ECO:0000313" key="2">
    <source>
        <dbReference type="EMBL" id="QHT26191.1"/>
    </source>
</evidence>
<proteinExistence type="predicted"/>
<name>A0A6C0EC42_9ZZZZ</name>
<dbReference type="AlphaFoldDB" id="A0A6C0EC42"/>
<keyword evidence="1" id="KW-1133">Transmembrane helix</keyword>
<organism evidence="2">
    <name type="scientific">viral metagenome</name>
    <dbReference type="NCBI Taxonomy" id="1070528"/>
    <lineage>
        <taxon>unclassified sequences</taxon>
        <taxon>metagenomes</taxon>
        <taxon>organismal metagenomes</taxon>
    </lineage>
</organism>
<dbReference type="InterPro" id="IPR007211">
    <property type="entry name" value="DUF378"/>
</dbReference>
<evidence type="ECO:0008006" key="3">
    <source>
        <dbReference type="Google" id="ProtNLM"/>
    </source>
</evidence>
<dbReference type="Pfam" id="PF04070">
    <property type="entry name" value="DUF378"/>
    <property type="match status" value="1"/>
</dbReference>
<dbReference type="PANTHER" id="PTHR37304">
    <property type="entry name" value="MEMBRANE PROTEIN-RELATED"/>
    <property type="match status" value="1"/>
</dbReference>
<evidence type="ECO:0000256" key="1">
    <source>
        <dbReference type="SAM" id="Phobius"/>
    </source>
</evidence>
<feature type="transmembrane region" description="Helical" evidence="1">
    <location>
        <begin position="41"/>
        <end position="58"/>
    </location>
</feature>
<sequence length="180" mass="19436">MDSHKLYMLAMFLVVVGALNWGSVGALKVDLVQKLLGNGDLAKLVYLLVGIAAIYLLSDVRNLYLPFLGETVMPVKVFAESTPAGANVTTEVDAENAVKVVYWASMPKSSDKLTGPQEAYGDFSNSGVVAVVNGKAKLSILCPQEYKVGVTDKKLNKHVHYRLVNANGMLSEVKTKTVEC</sequence>
<keyword evidence="1" id="KW-0472">Membrane</keyword>
<keyword evidence="1" id="KW-0812">Transmembrane</keyword>
<dbReference type="PANTHER" id="PTHR37304:SF1">
    <property type="entry name" value="MEMBRANE PROTEIN"/>
    <property type="match status" value="1"/>
</dbReference>
<reference evidence="2" key="1">
    <citation type="journal article" date="2020" name="Nature">
        <title>Giant virus diversity and host interactions through global metagenomics.</title>
        <authorList>
            <person name="Schulz F."/>
            <person name="Roux S."/>
            <person name="Paez-Espino D."/>
            <person name="Jungbluth S."/>
            <person name="Walsh D.A."/>
            <person name="Denef V.J."/>
            <person name="McMahon K.D."/>
            <person name="Konstantinidis K.T."/>
            <person name="Eloe-Fadrosh E.A."/>
            <person name="Kyrpides N.C."/>
            <person name="Woyke T."/>
        </authorList>
    </citation>
    <scope>NUCLEOTIDE SEQUENCE</scope>
    <source>
        <strain evidence="2">GVMAG-M-3300023179-27</strain>
    </source>
</reference>